<dbReference type="AlphaFoldDB" id="A0A7X4YL17"/>
<gene>
    <name evidence="2" type="ORF">GT003_04510</name>
</gene>
<dbReference type="Proteomes" id="UP000558113">
    <property type="component" value="Unassembled WGS sequence"/>
</dbReference>
<keyword evidence="1" id="KW-1133">Transmembrane helix</keyword>
<keyword evidence="1" id="KW-0472">Membrane</keyword>
<evidence type="ECO:0000313" key="3">
    <source>
        <dbReference type="Proteomes" id="UP000558113"/>
    </source>
</evidence>
<dbReference type="EMBL" id="JAAAMU010000002">
    <property type="protein sequence ID" value="NBC68260.1"/>
    <property type="molecule type" value="Genomic_DNA"/>
</dbReference>
<feature type="transmembrane region" description="Helical" evidence="1">
    <location>
        <begin position="21"/>
        <end position="42"/>
    </location>
</feature>
<comment type="caution">
    <text evidence="2">The sequence shown here is derived from an EMBL/GenBank/DDBJ whole genome shotgun (WGS) entry which is preliminary data.</text>
</comment>
<proteinExistence type="predicted"/>
<dbReference type="RefSeq" id="WP_161694886.1">
    <property type="nucleotide sequence ID" value="NZ_JAAAMU010000002.1"/>
</dbReference>
<feature type="transmembrane region" description="Helical" evidence="1">
    <location>
        <begin position="204"/>
        <end position="223"/>
    </location>
</feature>
<accession>A0A7X4YL17</accession>
<feature type="transmembrane region" description="Helical" evidence="1">
    <location>
        <begin position="165"/>
        <end position="184"/>
    </location>
</feature>
<sequence length="228" mass="25570">MNSSVKSVVRMHMKDRLSWFYLPWCIMLSSFVINLILAGTMQEEQLVTGGLASIFIYMLVSGIVSVQHTFPFALGFSVRRRDYYSGSMVMIVAVSLFTSILLCLLSYIEDASGGWAVELYFFHIPYITDGNALQQLVVFASVLLFMYLLGFAISSLNRRFGKMGLYTAAIASLVLGTLFVYGVIYLEWWKGIFDFFDGRSAFEVGLLLLPVSIVLSGISYALLRRSTV</sequence>
<evidence type="ECO:0000313" key="2">
    <source>
        <dbReference type="EMBL" id="NBC68260.1"/>
    </source>
</evidence>
<keyword evidence="3" id="KW-1185">Reference proteome</keyword>
<evidence type="ECO:0000256" key="1">
    <source>
        <dbReference type="SAM" id="Phobius"/>
    </source>
</evidence>
<feature type="transmembrane region" description="Helical" evidence="1">
    <location>
        <begin position="54"/>
        <end position="76"/>
    </location>
</feature>
<feature type="transmembrane region" description="Helical" evidence="1">
    <location>
        <begin position="132"/>
        <end position="153"/>
    </location>
</feature>
<feature type="transmembrane region" description="Helical" evidence="1">
    <location>
        <begin position="88"/>
        <end position="108"/>
    </location>
</feature>
<reference evidence="2 3" key="1">
    <citation type="submission" date="2020-01" db="EMBL/GenBank/DDBJ databases">
        <title>Paenibacillus soybeanensis sp. nov. isolated from the nodules of soybean (Glycine max(L.) Merr).</title>
        <authorList>
            <person name="Wang H."/>
        </authorList>
    </citation>
    <scope>NUCLEOTIDE SEQUENCE [LARGE SCALE GENOMIC DNA]</scope>
    <source>
        <strain evidence="2 3">DSM 23054</strain>
    </source>
</reference>
<dbReference type="OrthoDB" id="2663350at2"/>
<protein>
    <submittedName>
        <fullName evidence="2">Uncharacterized protein</fullName>
    </submittedName>
</protein>
<keyword evidence="1" id="KW-0812">Transmembrane</keyword>
<name>A0A7X4YL17_9BACL</name>
<organism evidence="2 3">
    <name type="scientific">Paenibacillus sacheonensis</name>
    <dbReference type="NCBI Taxonomy" id="742054"/>
    <lineage>
        <taxon>Bacteria</taxon>
        <taxon>Bacillati</taxon>
        <taxon>Bacillota</taxon>
        <taxon>Bacilli</taxon>
        <taxon>Bacillales</taxon>
        <taxon>Paenibacillaceae</taxon>
        <taxon>Paenibacillus</taxon>
    </lineage>
</organism>